<dbReference type="OrthoDB" id="258392at2759"/>
<dbReference type="eggNOG" id="KOG3720">
    <property type="taxonomic scope" value="Eukaryota"/>
</dbReference>
<dbReference type="InterPro" id="IPR000560">
    <property type="entry name" value="His_Pase_clade-2"/>
</dbReference>
<dbReference type="HOGENOM" id="CLU_030431_2_0_1"/>
<dbReference type="EMBL" id="DS268408">
    <property type="protein sequence ID" value="EFO86279.1"/>
    <property type="molecule type" value="Genomic_DNA"/>
</dbReference>
<dbReference type="RefSeq" id="XP_003117413.2">
    <property type="nucleotide sequence ID" value="XM_003117365.2"/>
</dbReference>
<dbReference type="InterPro" id="IPR033379">
    <property type="entry name" value="Acid_Pase_AS"/>
</dbReference>
<dbReference type="GeneID" id="9821476"/>
<dbReference type="GO" id="GO:0003993">
    <property type="term" value="F:acid phosphatase activity"/>
    <property type="evidence" value="ECO:0007669"/>
    <property type="project" value="UniProtKB-EC"/>
</dbReference>
<dbReference type="CDD" id="cd07061">
    <property type="entry name" value="HP_HAP_like"/>
    <property type="match status" value="1"/>
</dbReference>
<dbReference type="InterPro" id="IPR050645">
    <property type="entry name" value="Histidine_acid_phosphatase"/>
</dbReference>
<dbReference type="PANTHER" id="PTHR11567:SF206">
    <property type="entry name" value="HISTIDINE ACID PHOSPHATASE-RELATED"/>
    <property type="match status" value="1"/>
</dbReference>
<dbReference type="InterPro" id="IPR029033">
    <property type="entry name" value="His_PPase_superfam"/>
</dbReference>
<dbReference type="PANTHER" id="PTHR11567">
    <property type="entry name" value="ACID PHOSPHATASE-RELATED"/>
    <property type="match status" value="1"/>
</dbReference>
<evidence type="ECO:0000313" key="5">
    <source>
        <dbReference type="Proteomes" id="UP000008281"/>
    </source>
</evidence>
<gene>
    <name evidence="4" type="ORF">CRE_02272</name>
</gene>
<dbReference type="PROSITE" id="PS00616">
    <property type="entry name" value="HIS_ACID_PHOSPHAT_1"/>
    <property type="match status" value="1"/>
</dbReference>
<evidence type="ECO:0000313" key="4">
    <source>
        <dbReference type="EMBL" id="EFO86279.1"/>
    </source>
</evidence>
<sequence length="448" mass="51277">MLYFLIFAVAWSSAQRADIPPVKDGVMELKMVHIVWRHGDRSPTKTFKADLFQENAWTFGGGGWGQLSPMGMFQHLTLGKKLRNRYVNDVNSTYNFLPSVYDQKTMYVRSTGINRTLISATSNMLGMYGQDGYGSAAGTDFPDAQGWPRGFVPIPIHTVDYDSDHIGNMESDCPRREWLWNLAQQSEEVKNWRNSEAVSSTIDELTSYVNETWSLEDFWIVPDALFIEQIYYNASLRANNTWFSDDFYNRIVAVNDQIYMFQYGIFNNTVTMQNMNIGLELLKVRSGPLMNDMIDRINTKSDCTYSNNATGCHWINGLKYFVYSAHDETVYAVLVALGIERFAIIPHGYPLYSAAVSVEYWRNTTDNNNYFKLVYHKQSGDGFEVMTSEIEGCSGDYCSMDVLEQIARKLKPDQPIDKWCLITESSSSYSVSISFLMFVATTLNYLFM</sequence>
<dbReference type="STRING" id="31234.E3LG02"/>
<dbReference type="AlphaFoldDB" id="E3LG02"/>
<evidence type="ECO:0000256" key="1">
    <source>
        <dbReference type="ARBA" id="ARBA00000032"/>
    </source>
</evidence>
<evidence type="ECO:0000256" key="2">
    <source>
        <dbReference type="ARBA" id="ARBA00005375"/>
    </source>
</evidence>
<evidence type="ECO:0000256" key="3">
    <source>
        <dbReference type="SAM" id="SignalP"/>
    </source>
</evidence>
<dbReference type="InParanoid" id="E3LG02"/>
<comment type="catalytic activity">
    <reaction evidence="1">
        <text>a phosphate monoester + H2O = an alcohol + phosphate</text>
        <dbReference type="Rhea" id="RHEA:15017"/>
        <dbReference type="ChEBI" id="CHEBI:15377"/>
        <dbReference type="ChEBI" id="CHEBI:30879"/>
        <dbReference type="ChEBI" id="CHEBI:43474"/>
        <dbReference type="ChEBI" id="CHEBI:67140"/>
        <dbReference type="EC" id="3.1.3.2"/>
    </reaction>
</comment>
<organism evidence="5">
    <name type="scientific">Caenorhabditis remanei</name>
    <name type="common">Caenorhabditis vulgaris</name>
    <dbReference type="NCBI Taxonomy" id="31234"/>
    <lineage>
        <taxon>Eukaryota</taxon>
        <taxon>Metazoa</taxon>
        <taxon>Ecdysozoa</taxon>
        <taxon>Nematoda</taxon>
        <taxon>Chromadorea</taxon>
        <taxon>Rhabditida</taxon>
        <taxon>Rhabditina</taxon>
        <taxon>Rhabditomorpha</taxon>
        <taxon>Rhabditoidea</taxon>
        <taxon>Rhabditidae</taxon>
        <taxon>Peloderinae</taxon>
        <taxon>Caenorhabditis</taxon>
    </lineage>
</organism>
<dbReference type="Pfam" id="PF00328">
    <property type="entry name" value="His_Phos_2"/>
    <property type="match status" value="1"/>
</dbReference>
<dbReference type="FunCoup" id="E3LG02">
    <property type="interactions" value="105"/>
</dbReference>
<dbReference type="SUPFAM" id="SSF53254">
    <property type="entry name" value="Phosphoglycerate mutase-like"/>
    <property type="match status" value="1"/>
</dbReference>
<proteinExistence type="inferred from homology"/>
<reference evidence="4" key="1">
    <citation type="submission" date="2007-07" db="EMBL/GenBank/DDBJ databases">
        <title>PCAP assembly of the Caenorhabditis remanei genome.</title>
        <authorList>
            <consortium name="The Caenorhabditis remanei Sequencing Consortium"/>
            <person name="Wilson R.K."/>
        </authorList>
    </citation>
    <scope>NUCLEOTIDE SEQUENCE [LARGE SCALE GENOMIC DNA]</scope>
    <source>
        <strain evidence="4">PB4641</strain>
    </source>
</reference>
<keyword evidence="5" id="KW-1185">Reference proteome</keyword>
<protein>
    <submittedName>
        <fullName evidence="4">Uncharacterized protein</fullName>
    </submittedName>
</protein>
<feature type="signal peptide" evidence="3">
    <location>
        <begin position="1"/>
        <end position="16"/>
    </location>
</feature>
<name>E3LG02_CAERE</name>
<feature type="chain" id="PRO_5003174481" evidence="3">
    <location>
        <begin position="17"/>
        <end position="448"/>
    </location>
</feature>
<accession>E3LG02</accession>
<dbReference type="OMA" id="RREWLWN"/>
<dbReference type="CTD" id="9821476"/>
<keyword evidence="3" id="KW-0732">Signal</keyword>
<dbReference type="KEGG" id="crq:GCK72_005601"/>
<dbReference type="Gene3D" id="3.40.50.1240">
    <property type="entry name" value="Phosphoglycerate mutase-like"/>
    <property type="match status" value="1"/>
</dbReference>
<dbReference type="Proteomes" id="UP000008281">
    <property type="component" value="Unassembled WGS sequence"/>
</dbReference>
<comment type="similarity">
    <text evidence="2">Belongs to the histidine acid phosphatase family.</text>
</comment>